<dbReference type="Proteomes" id="UP000419017">
    <property type="component" value="Unassembled WGS sequence"/>
</dbReference>
<dbReference type="AlphaFoldDB" id="A0A6I8M7R8"/>
<feature type="transmembrane region" description="Helical" evidence="1">
    <location>
        <begin position="45"/>
        <end position="66"/>
    </location>
</feature>
<gene>
    <name evidence="3" type="ORF">OMES3154_00732</name>
</gene>
<keyword evidence="1" id="KW-0472">Membrane</keyword>
<evidence type="ECO:0000256" key="1">
    <source>
        <dbReference type="SAM" id="Phobius"/>
    </source>
</evidence>
<keyword evidence="4" id="KW-1185">Reference proteome</keyword>
<dbReference type="InterPro" id="IPR000045">
    <property type="entry name" value="Prepilin_IV_endopep_pep"/>
</dbReference>
<protein>
    <submittedName>
        <fullName evidence="3">Peptidase A24A prepilin type IV</fullName>
    </submittedName>
</protein>
<organism evidence="3 4">
    <name type="scientific">Oceanivirga miroungae</name>
    <dbReference type="NCBI Taxonomy" id="1130046"/>
    <lineage>
        <taxon>Bacteria</taxon>
        <taxon>Fusobacteriati</taxon>
        <taxon>Fusobacteriota</taxon>
        <taxon>Fusobacteriia</taxon>
        <taxon>Fusobacteriales</taxon>
        <taxon>Leptotrichiaceae</taxon>
        <taxon>Oceanivirga</taxon>
    </lineage>
</organism>
<evidence type="ECO:0000259" key="2">
    <source>
        <dbReference type="Pfam" id="PF01478"/>
    </source>
</evidence>
<dbReference type="EMBL" id="CABWIB010000001">
    <property type="protein sequence ID" value="VWL85447.1"/>
    <property type="molecule type" value="Genomic_DNA"/>
</dbReference>
<dbReference type="GO" id="GO:0004190">
    <property type="term" value="F:aspartic-type endopeptidase activity"/>
    <property type="evidence" value="ECO:0007669"/>
    <property type="project" value="InterPro"/>
</dbReference>
<keyword evidence="1" id="KW-1133">Transmembrane helix</keyword>
<keyword evidence="1" id="KW-0812">Transmembrane</keyword>
<accession>A0A6I8M7R8</accession>
<name>A0A6I8M7R8_9FUSO</name>
<proteinExistence type="predicted"/>
<evidence type="ECO:0000313" key="3">
    <source>
        <dbReference type="EMBL" id="VWL85447.1"/>
    </source>
</evidence>
<sequence>MMNILVHIFLIILLIQDLLYKEVEEQIIRIIFILAIIKLVLYDNYIVSYISLSIYVLPFYIMYIVSTYLNKELVGLGDFKMIIIFAILISSDDILKLITFYLVTYLFAFIYSIIVFKKTKYIPLIPWMYLGYIYVMYI</sequence>
<dbReference type="Pfam" id="PF01478">
    <property type="entry name" value="Peptidase_A24"/>
    <property type="match status" value="1"/>
</dbReference>
<evidence type="ECO:0000313" key="4">
    <source>
        <dbReference type="Proteomes" id="UP000419017"/>
    </source>
</evidence>
<reference evidence="3 4" key="1">
    <citation type="submission" date="2019-10" db="EMBL/GenBank/DDBJ databases">
        <authorList>
            <person name="Blom J."/>
        </authorList>
    </citation>
    <scope>NUCLEOTIDE SEQUENCE [LARGE SCALE GENOMIC DNA]</scope>
    <source>
        <strain evidence="3 4">ES3154-GLU</strain>
    </source>
</reference>
<dbReference type="GO" id="GO:0016020">
    <property type="term" value="C:membrane"/>
    <property type="evidence" value="ECO:0007669"/>
    <property type="project" value="InterPro"/>
</dbReference>
<feature type="transmembrane region" description="Helical" evidence="1">
    <location>
        <begin position="97"/>
        <end position="114"/>
    </location>
</feature>
<feature type="domain" description="Prepilin type IV endopeptidase peptidase" evidence="2">
    <location>
        <begin position="5"/>
        <end position="113"/>
    </location>
</feature>